<dbReference type="GeneID" id="113151590"/>
<dbReference type="InterPro" id="IPR036179">
    <property type="entry name" value="Ig-like_dom_sf"/>
</dbReference>
<dbReference type="InterPro" id="IPR050504">
    <property type="entry name" value="IgSF_BTN/MOG"/>
</dbReference>
<accession>A0A3Q1J6T8</accession>
<dbReference type="FunFam" id="2.60.40.10:FF:000142">
    <property type="entry name" value="V-set domain-containing T-cell activation inhibitor 1"/>
    <property type="match status" value="1"/>
</dbReference>
<dbReference type="RefSeq" id="XP_033182491.1">
    <property type="nucleotide sequence ID" value="XM_033326600.1"/>
</dbReference>
<evidence type="ECO:0000256" key="9">
    <source>
        <dbReference type="ARBA" id="ARBA00038221"/>
    </source>
</evidence>
<evidence type="ECO:0000256" key="6">
    <source>
        <dbReference type="ARBA" id="ARBA00023157"/>
    </source>
</evidence>
<dbReference type="InterPro" id="IPR053896">
    <property type="entry name" value="BTN3A2-like_Ig-C"/>
</dbReference>
<evidence type="ECO:0000313" key="15">
    <source>
        <dbReference type="Proteomes" id="UP000265040"/>
    </source>
</evidence>
<dbReference type="SUPFAM" id="SSF48726">
    <property type="entry name" value="Immunoglobulin"/>
    <property type="match status" value="2"/>
</dbReference>
<dbReference type="PROSITE" id="PS50835">
    <property type="entry name" value="IG_LIKE"/>
    <property type="match status" value="2"/>
</dbReference>
<feature type="compositionally biased region" description="Basic residues" evidence="10">
    <location>
        <begin position="293"/>
        <end position="306"/>
    </location>
</feature>
<evidence type="ECO:0000256" key="10">
    <source>
        <dbReference type="SAM" id="MobiDB-lite"/>
    </source>
</evidence>
<feature type="transmembrane region" description="Helical" evidence="11">
    <location>
        <begin position="250"/>
        <end position="269"/>
    </location>
</feature>
<dbReference type="OrthoDB" id="10055806at2759"/>
<evidence type="ECO:0000256" key="1">
    <source>
        <dbReference type="ARBA" id="ARBA00004370"/>
    </source>
</evidence>
<dbReference type="InParanoid" id="A0A3Q1J6T8"/>
<keyword evidence="4 11" id="KW-1133">Transmembrane helix</keyword>
<dbReference type="GO" id="GO:1903037">
    <property type="term" value="P:regulation of leukocyte cell-cell adhesion"/>
    <property type="evidence" value="ECO:0007669"/>
    <property type="project" value="UniProtKB-ARBA"/>
</dbReference>
<reference evidence="14" key="1">
    <citation type="submission" date="2021-04" db="EMBL/GenBank/DDBJ databases">
        <authorList>
            <consortium name="Wellcome Sanger Institute Data Sharing"/>
        </authorList>
    </citation>
    <scope>NUCLEOTIDE SEQUENCE [LARGE SCALE GENOMIC DNA]</scope>
</reference>
<reference evidence="14" key="2">
    <citation type="submission" date="2025-08" db="UniProtKB">
        <authorList>
            <consortium name="Ensembl"/>
        </authorList>
    </citation>
    <scope>IDENTIFICATION</scope>
</reference>
<dbReference type="PANTHER" id="PTHR24100:SF151">
    <property type="entry name" value="ICOS LIGAND"/>
    <property type="match status" value="1"/>
</dbReference>
<dbReference type="GO" id="GO:0042110">
    <property type="term" value="P:T cell activation"/>
    <property type="evidence" value="ECO:0007669"/>
    <property type="project" value="UniProtKB-ARBA"/>
</dbReference>
<evidence type="ECO:0000256" key="7">
    <source>
        <dbReference type="ARBA" id="ARBA00023180"/>
    </source>
</evidence>
<keyword evidence="3 12" id="KW-0732">Signal</keyword>
<organism evidence="14 15">
    <name type="scientific">Anabas testudineus</name>
    <name type="common">Climbing perch</name>
    <name type="synonym">Anthias testudineus</name>
    <dbReference type="NCBI Taxonomy" id="64144"/>
    <lineage>
        <taxon>Eukaryota</taxon>
        <taxon>Metazoa</taxon>
        <taxon>Chordata</taxon>
        <taxon>Craniata</taxon>
        <taxon>Vertebrata</taxon>
        <taxon>Euteleostomi</taxon>
        <taxon>Actinopterygii</taxon>
        <taxon>Neopterygii</taxon>
        <taxon>Teleostei</taxon>
        <taxon>Neoteleostei</taxon>
        <taxon>Acanthomorphata</taxon>
        <taxon>Anabantaria</taxon>
        <taxon>Anabantiformes</taxon>
        <taxon>Anabantoidei</taxon>
        <taxon>Anabantidae</taxon>
        <taxon>Anabas</taxon>
    </lineage>
</organism>
<evidence type="ECO:0000256" key="12">
    <source>
        <dbReference type="SAM" id="SignalP"/>
    </source>
</evidence>
<dbReference type="STRING" id="64144.ENSATEP00000028570"/>
<dbReference type="Pfam" id="PF07686">
    <property type="entry name" value="V-set"/>
    <property type="match status" value="1"/>
</dbReference>
<dbReference type="RefSeq" id="XP_033182490.1">
    <property type="nucleotide sequence ID" value="XM_033326599.1"/>
</dbReference>
<keyword evidence="7" id="KW-0325">Glycoprotein</keyword>
<feature type="region of interest" description="Disordered" evidence="10">
    <location>
        <begin position="279"/>
        <end position="306"/>
    </location>
</feature>
<evidence type="ECO:0000256" key="2">
    <source>
        <dbReference type="ARBA" id="ARBA00022692"/>
    </source>
</evidence>
<keyword evidence="6" id="KW-1015">Disulfide bond</keyword>
<evidence type="ECO:0000256" key="3">
    <source>
        <dbReference type="ARBA" id="ARBA00022729"/>
    </source>
</evidence>
<keyword evidence="5 11" id="KW-0472">Membrane</keyword>
<dbReference type="GO" id="GO:0050863">
    <property type="term" value="P:regulation of T cell activation"/>
    <property type="evidence" value="ECO:0007669"/>
    <property type="project" value="UniProtKB-ARBA"/>
</dbReference>
<comment type="similarity">
    <text evidence="9">Belongs to the SKINT family.</text>
</comment>
<keyword evidence="15" id="KW-1185">Reference proteome</keyword>
<dbReference type="GO" id="GO:0001817">
    <property type="term" value="P:regulation of cytokine production"/>
    <property type="evidence" value="ECO:0007669"/>
    <property type="project" value="TreeGrafter"/>
</dbReference>
<evidence type="ECO:0000256" key="5">
    <source>
        <dbReference type="ARBA" id="ARBA00023136"/>
    </source>
</evidence>
<keyword evidence="2 11" id="KW-0812">Transmembrane</keyword>
<evidence type="ECO:0000313" key="14">
    <source>
        <dbReference type="Ensembl" id="ENSATEP00000028570.2"/>
    </source>
</evidence>
<proteinExistence type="inferred from homology"/>
<name>A0A3Q1J6T8_ANATE</name>
<feature type="chain" id="PRO_5030080258" description="Ig-like domain-containing protein" evidence="12">
    <location>
        <begin position="28"/>
        <end position="306"/>
    </location>
</feature>
<comment type="subcellular location">
    <subcellularLocation>
        <location evidence="1">Membrane</location>
    </subcellularLocation>
</comment>
<evidence type="ECO:0000256" key="8">
    <source>
        <dbReference type="ARBA" id="ARBA00023319"/>
    </source>
</evidence>
<dbReference type="InterPro" id="IPR021082">
    <property type="entry name" value="Protein_GAPT"/>
</dbReference>
<keyword evidence="8" id="KW-0393">Immunoglobulin domain</keyword>
<reference evidence="14" key="3">
    <citation type="submission" date="2025-09" db="UniProtKB">
        <authorList>
            <consortium name="Ensembl"/>
        </authorList>
    </citation>
    <scope>IDENTIFICATION</scope>
</reference>
<dbReference type="InterPro" id="IPR007110">
    <property type="entry name" value="Ig-like_dom"/>
</dbReference>
<dbReference type="InterPro" id="IPR013783">
    <property type="entry name" value="Ig-like_fold"/>
</dbReference>
<evidence type="ECO:0000256" key="11">
    <source>
        <dbReference type="SAM" id="Phobius"/>
    </source>
</evidence>
<dbReference type="Pfam" id="PF11770">
    <property type="entry name" value="GAPT"/>
    <property type="match status" value="1"/>
</dbReference>
<dbReference type="GO" id="GO:0005102">
    <property type="term" value="F:signaling receptor binding"/>
    <property type="evidence" value="ECO:0007669"/>
    <property type="project" value="TreeGrafter"/>
</dbReference>
<feature type="signal peptide" evidence="12">
    <location>
        <begin position="1"/>
        <end position="27"/>
    </location>
</feature>
<dbReference type="Proteomes" id="UP000265040">
    <property type="component" value="Chromosome 18"/>
</dbReference>
<sequence>MGYAVNFHIVRSLLIVVIHHLTPSFEGQSQVVSPQPIVATVGDDIILPCQLEPAVDATDMTVEWARPKLDPRFVYVWRDGVELASQKHPSYKGRTSVSMSKLKRGDISLTLSKVKLSDEGKYRCFVPTLHESSAELVVGAAASPIISLTGIDGDKGGVVLQCESKGWYPEPELLWLDAEGKILSAGPTETVRGPDDLYTVSSRVTVEKRHSNNITCRVQQRNINQTRETQIRFSADFFPLLPGSSGCVKIFVIILFILILCGLAVGVWWKWKKSNAEQTAEPESLMERDNKRRSVQARKQAKRQNV</sequence>
<dbReference type="SMART" id="SM00409">
    <property type="entry name" value="IG"/>
    <property type="match status" value="1"/>
</dbReference>
<dbReference type="FunFam" id="2.60.40.10:FF:000088">
    <property type="entry name" value="Butyrophilin subfamily 1 member A1"/>
    <property type="match status" value="1"/>
</dbReference>
<dbReference type="Ensembl" id="ENSATET00000029013.3">
    <property type="protein sequence ID" value="ENSATEP00000028570.2"/>
    <property type="gene ID" value="ENSATEG00000019720.3"/>
</dbReference>
<dbReference type="Gene3D" id="2.60.40.10">
    <property type="entry name" value="Immunoglobulins"/>
    <property type="match status" value="2"/>
</dbReference>
<dbReference type="SMART" id="SM00406">
    <property type="entry name" value="IGv"/>
    <property type="match status" value="1"/>
</dbReference>
<dbReference type="GeneTree" id="ENSGT01050000244843"/>
<dbReference type="GO" id="GO:0009897">
    <property type="term" value="C:external side of plasma membrane"/>
    <property type="evidence" value="ECO:0007669"/>
    <property type="project" value="TreeGrafter"/>
</dbReference>
<dbReference type="PANTHER" id="PTHR24100">
    <property type="entry name" value="BUTYROPHILIN"/>
    <property type="match status" value="1"/>
</dbReference>
<feature type="domain" description="Ig-like" evidence="13">
    <location>
        <begin position="144"/>
        <end position="232"/>
    </location>
</feature>
<dbReference type="Pfam" id="PF22705">
    <property type="entry name" value="C2-set_3"/>
    <property type="match status" value="1"/>
</dbReference>
<dbReference type="GO" id="GO:0050852">
    <property type="term" value="P:T cell receptor signaling pathway"/>
    <property type="evidence" value="ECO:0007669"/>
    <property type="project" value="TreeGrafter"/>
</dbReference>
<evidence type="ECO:0000256" key="4">
    <source>
        <dbReference type="ARBA" id="ARBA00022989"/>
    </source>
</evidence>
<feature type="domain" description="Ig-like" evidence="13">
    <location>
        <begin position="23"/>
        <end position="137"/>
    </location>
</feature>
<dbReference type="InterPro" id="IPR013106">
    <property type="entry name" value="Ig_V-set"/>
</dbReference>
<protein>
    <recommendedName>
        <fullName evidence="13">Ig-like domain-containing protein</fullName>
    </recommendedName>
</protein>
<evidence type="ECO:0000259" key="13">
    <source>
        <dbReference type="PROSITE" id="PS50835"/>
    </source>
</evidence>
<dbReference type="InterPro" id="IPR003599">
    <property type="entry name" value="Ig_sub"/>
</dbReference>
<dbReference type="AlphaFoldDB" id="A0A3Q1J6T8"/>